<dbReference type="Pfam" id="PF01435">
    <property type="entry name" value="Peptidase_M48"/>
    <property type="match status" value="1"/>
</dbReference>
<proteinExistence type="inferred from homology"/>
<name>A0AAF0CRY2_9BACT</name>
<keyword evidence="3 6" id="KW-0378">Hydrolase</keyword>
<evidence type="ECO:0000256" key="1">
    <source>
        <dbReference type="ARBA" id="ARBA00022670"/>
    </source>
</evidence>
<keyword evidence="2" id="KW-0479">Metal-binding</keyword>
<evidence type="ECO:0000259" key="7">
    <source>
        <dbReference type="Pfam" id="PF01435"/>
    </source>
</evidence>
<keyword evidence="1 6" id="KW-0645">Protease</keyword>
<dbReference type="Gene3D" id="3.30.2010.10">
    <property type="entry name" value="Metalloproteases ('zincins'), catalytic domain"/>
    <property type="match status" value="1"/>
</dbReference>
<dbReference type="Proteomes" id="UP001218638">
    <property type="component" value="Chromosome"/>
</dbReference>
<dbReference type="PROSITE" id="PS51257">
    <property type="entry name" value="PROKAR_LIPOPROTEIN"/>
    <property type="match status" value="1"/>
</dbReference>
<protein>
    <submittedName>
        <fullName evidence="8">M48 family metallopeptidase</fullName>
    </submittedName>
</protein>
<dbReference type="InterPro" id="IPR051156">
    <property type="entry name" value="Mito/Outer_Membr_Metalloprot"/>
</dbReference>
<gene>
    <name evidence="8" type="ORF">PXH66_08440</name>
</gene>
<dbReference type="CDD" id="cd07331">
    <property type="entry name" value="M48C_Oma1_like"/>
    <property type="match status" value="1"/>
</dbReference>
<organism evidence="8 9">
    <name type="scientific">Synoicihabitans lomoniglobus</name>
    <dbReference type="NCBI Taxonomy" id="2909285"/>
    <lineage>
        <taxon>Bacteria</taxon>
        <taxon>Pseudomonadati</taxon>
        <taxon>Verrucomicrobiota</taxon>
        <taxon>Opitutia</taxon>
        <taxon>Opitutales</taxon>
        <taxon>Opitutaceae</taxon>
        <taxon>Synoicihabitans</taxon>
    </lineage>
</organism>
<comment type="cofactor">
    <cofactor evidence="6">
        <name>Zn(2+)</name>
        <dbReference type="ChEBI" id="CHEBI:29105"/>
    </cofactor>
    <text evidence="6">Binds 1 zinc ion per subunit.</text>
</comment>
<evidence type="ECO:0000256" key="2">
    <source>
        <dbReference type="ARBA" id="ARBA00022723"/>
    </source>
</evidence>
<dbReference type="GO" id="GO:0046872">
    <property type="term" value="F:metal ion binding"/>
    <property type="evidence" value="ECO:0007669"/>
    <property type="project" value="UniProtKB-KW"/>
</dbReference>
<evidence type="ECO:0000313" key="9">
    <source>
        <dbReference type="Proteomes" id="UP001218638"/>
    </source>
</evidence>
<dbReference type="EMBL" id="CP119075">
    <property type="protein sequence ID" value="WED66876.1"/>
    <property type="molecule type" value="Genomic_DNA"/>
</dbReference>
<feature type="domain" description="Peptidase M48" evidence="7">
    <location>
        <begin position="63"/>
        <end position="250"/>
    </location>
</feature>
<evidence type="ECO:0000256" key="5">
    <source>
        <dbReference type="ARBA" id="ARBA00023049"/>
    </source>
</evidence>
<dbReference type="AlphaFoldDB" id="A0AAF0CRY2"/>
<keyword evidence="9" id="KW-1185">Reference proteome</keyword>
<dbReference type="RefSeq" id="WP_330929627.1">
    <property type="nucleotide sequence ID" value="NZ_CP119075.1"/>
</dbReference>
<dbReference type="GO" id="GO:0051603">
    <property type="term" value="P:proteolysis involved in protein catabolic process"/>
    <property type="evidence" value="ECO:0007669"/>
    <property type="project" value="TreeGrafter"/>
</dbReference>
<dbReference type="GO" id="GO:0016020">
    <property type="term" value="C:membrane"/>
    <property type="evidence" value="ECO:0007669"/>
    <property type="project" value="TreeGrafter"/>
</dbReference>
<comment type="similarity">
    <text evidence="6">Belongs to the peptidase M48 family.</text>
</comment>
<evidence type="ECO:0000256" key="6">
    <source>
        <dbReference type="RuleBase" id="RU003983"/>
    </source>
</evidence>
<dbReference type="PANTHER" id="PTHR22726:SF24">
    <property type="entry name" value="M48 FAMILY METALLOPEPTIDASE"/>
    <property type="match status" value="1"/>
</dbReference>
<dbReference type="GO" id="GO:0004222">
    <property type="term" value="F:metalloendopeptidase activity"/>
    <property type="evidence" value="ECO:0007669"/>
    <property type="project" value="InterPro"/>
</dbReference>
<reference evidence="8" key="1">
    <citation type="submission" date="2023-03" db="EMBL/GenBank/DDBJ databases">
        <title>Lomoglobus Profundus gen. nov., sp. nov., a novel member of the phylum Verrucomicrobia, isolated from deep-marine sediment of South China Sea.</title>
        <authorList>
            <person name="Ahmad T."/>
            <person name="Ishaq S.E."/>
            <person name="Wang F."/>
        </authorList>
    </citation>
    <scope>NUCLEOTIDE SEQUENCE</scope>
    <source>
        <strain evidence="8">LMO-M01</strain>
    </source>
</reference>
<dbReference type="PANTHER" id="PTHR22726">
    <property type="entry name" value="METALLOENDOPEPTIDASE OMA1"/>
    <property type="match status" value="1"/>
</dbReference>
<evidence type="ECO:0000256" key="3">
    <source>
        <dbReference type="ARBA" id="ARBA00022801"/>
    </source>
</evidence>
<dbReference type="InterPro" id="IPR001915">
    <property type="entry name" value="Peptidase_M48"/>
</dbReference>
<evidence type="ECO:0000313" key="8">
    <source>
        <dbReference type="EMBL" id="WED66876.1"/>
    </source>
</evidence>
<accession>A0AAF0CRY2</accession>
<keyword evidence="5 6" id="KW-0482">Metalloprotease</keyword>
<sequence length="285" mass="30957">MKRLPLLALIGVLAAFFGGCTTVPETGRRQIIITSPAEEAQMGLSAFAQIKESEPISTNVMANDRITRIGRRIARSVGRDLPNANWEFVVFESNELNAFALPGGKVGVYTGLINLAESDDELAAVMGHEIAHVSSRHSGERYSQQILAAGLTVVADEGMKMAEMDPQKRQIAMATIGGGAQVGLLKYSRVHESEADTIGVRFAAGAGYDPRAAITFWQRMQKANEGRAEPWELLSTHPSNATRIRNLQQIAPKYVPLYLETKAKIENGTFYDEPASVTDTEIGAP</sequence>
<evidence type="ECO:0000256" key="4">
    <source>
        <dbReference type="ARBA" id="ARBA00022833"/>
    </source>
</evidence>
<dbReference type="KEGG" id="slom:PXH66_08440"/>
<keyword evidence="4 6" id="KW-0862">Zinc</keyword>